<protein>
    <submittedName>
        <fullName evidence="2">RNA-directed DNA polymerase (Reverse transcriptase), Ribonuclease H-like protein</fullName>
    </submittedName>
</protein>
<evidence type="ECO:0000313" key="3">
    <source>
        <dbReference type="Proteomes" id="UP000325315"/>
    </source>
</evidence>
<keyword evidence="2" id="KW-0808">Transferase</keyword>
<proteinExistence type="predicted"/>
<comment type="caution">
    <text evidence="2">The sequence shown here is derived from an EMBL/GenBank/DDBJ whole genome shotgun (WGS) entry which is preliminary data.</text>
</comment>
<dbReference type="PANTHER" id="PTHR32108">
    <property type="entry name" value="DNA-DIRECTED RNA POLYMERASE SUBUNIT ALPHA"/>
    <property type="match status" value="1"/>
</dbReference>
<dbReference type="SUPFAM" id="SSF56672">
    <property type="entry name" value="DNA/RNA polymerases"/>
    <property type="match status" value="1"/>
</dbReference>
<keyword evidence="3" id="KW-1185">Reference proteome</keyword>
<keyword evidence="2" id="KW-0548">Nucleotidyltransferase</keyword>
<dbReference type="InterPro" id="IPR021109">
    <property type="entry name" value="Peptidase_aspartic_dom_sf"/>
</dbReference>
<name>A0A5B6X6F0_9ROSI</name>
<feature type="compositionally biased region" description="Basic and acidic residues" evidence="1">
    <location>
        <begin position="693"/>
        <end position="711"/>
    </location>
</feature>
<feature type="compositionally biased region" description="Polar residues" evidence="1">
    <location>
        <begin position="70"/>
        <end position="80"/>
    </location>
</feature>
<gene>
    <name evidence="2" type="ORF">EPI10_032316</name>
</gene>
<dbReference type="Gene3D" id="3.30.70.270">
    <property type="match status" value="3"/>
</dbReference>
<evidence type="ECO:0000256" key="1">
    <source>
        <dbReference type="SAM" id="MobiDB-lite"/>
    </source>
</evidence>
<organism evidence="2 3">
    <name type="scientific">Gossypium australe</name>
    <dbReference type="NCBI Taxonomy" id="47621"/>
    <lineage>
        <taxon>Eukaryota</taxon>
        <taxon>Viridiplantae</taxon>
        <taxon>Streptophyta</taxon>
        <taxon>Embryophyta</taxon>
        <taxon>Tracheophyta</taxon>
        <taxon>Spermatophyta</taxon>
        <taxon>Magnoliopsida</taxon>
        <taxon>eudicotyledons</taxon>
        <taxon>Gunneridae</taxon>
        <taxon>Pentapetalae</taxon>
        <taxon>rosids</taxon>
        <taxon>malvids</taxon>
        <taxon>Malvales</taxon>
        <taxon>Malvaceae</taxon>
        <taxon>Malvoideae</taxon>
        <taxon>Gossypium</taxon>
    </lineage>
</organism>
<keyword evidence="2" id="KW-0695">RNA-directed DNA polymerase</keyword>
<reference evidence="3" key="1">
    <citation type="journal article" date="2019" name="Plant Biotechnol. J.">
        <title>Genome sequencing of the Australian wild diploid species Gossypium australe highlights disease resistance and delayed gland morphogenesis.</title>
        <authorList>
            <person name="Cai Y."/>
            <person name="Cai X."/>
            <person name="Wang Q."/>
            <person name="Wang P."/>
            <person name="Zhang Y."/>
            <person name="Cai C."/>
            <person name="Xu Y."/>
            <person name="Wang K."/>
            <person name="Zhou Z."/>
            <person name="Wang C."/>
            <person name="Geng S."/>
            <person name="Li B."/>
            <person name="Dong Q."/>
            <person name="Hou Y."/>
            <person name="Wang H."/>
            <person name="Ai P."/>
            <person name="Liu Z."/>
            <person name="Yi F."/>
            <person name="Sun M."/>
            <person name="An G."/>
            <person name="Cheng J."/>
            <person name="Zhang Y."/>
            <person name="Shi Q."/>
            <person name="Xie Y."/>
            <person name="Shi X."/>
            <person name="Chang Y."/>
            <person name="Huang F."/>
            <person name="Chen Y."/>
            <person name="Hong S."/>
            <person name="Mi L."/>
            <person name="Sun Q."/>
            <person name="Zhang L."/>
            <person name="Zhou B."/>
            <person name="Peng R."/>
            <person name="Zhang X."/>
            <person name="Liu F."/>
        </authorList>
    </citation>
    <scope>NUCLEOTIDE SEQUENCE [LARGE SCALE GENOMIC DNA]</scope>
    <source>
        <strain evidence="3">cv. PA1801</strain>
    </source>
</reference>
<feature type="region of interest" description="Disordered" evidence="1">
    <location>
        <begin position="688"/>
        <end position="711"/>
    </location>
</feature>
<accession>A0A5B6X6F0</accession>
<dbReference type="PANTHER" id="PTHR32108:SF5">
    <property type="entry name" value="DYNACTIN SUBUNIT 1-LIKE"/>
    <property type="match status" value="1"/>
</dbReference>
<evidence type="ECO:0000313" key="2">
    <source>
        <dbReference type="EMBL" id="KAA3488575.1"/>
    </source>
</evidence>
<feature type="region of interest" description="Disordered" evidence="1">
    <location>
        <begin position="45"/>
        <end position="83"/>
    </location>
</feature>
<dbReference type="CDD" id="cd01647">
    <property type="entry name" value="RT_LTR"/>
    <property type="match status" value="1"/>
</dbReference>
<dbReference type="Proteomes" id="UP000325315">
    <property type="component" value="Unassembled WGS sequence"/>
</dbReference>
<dbReference type="OrthoDB" id="1750196at2759"/>
<dbReference type="AlphaFoldDB" id="A0A5B6X6F0"/>
<dbReference type="Gene3D" id="2.40.70.10">
    <property type="entry name" value="Acid Proteases"/>
    <property type="match status" value="1"/>
</dbReference>
<dbReference type="GO" id="GO:0003964">
    <property type="term" value="F:RNA-directed DNA polymerase activity"/>
    <property type="evidence" value="ECO:0007669"/>
    <property type="project" value="UniProtKB-KW"/>
</dbReference>
<dbReference type="EMBL" id="SMMG02000001">
    <property type="protein sequence ID" value="KAA3488575.1"/>
    <property type="molecule type" value="Genomic_DNA"/>
</dbReference>
<dbReference type="CDD" id="cd00303">
    <property type="entry name" value="retropepsin_like"/>
    <property type="match status" value="1"/>
</dbReference>
<dbReference type="InterPro" id="IPR043128">
    <property type="entry name" value="Rev_trsase/Diguanyl_cyclase"/>
</dbReference>
<dbReference type="Gene3D" id="3.10.10.10">
    <property type="entry name" value="HIV Type 1 Reverse Transcriptase, subunit A, domain 1"/>
    <property type="match status" value="1"/>
</dbReference>
<sequence>MQDQLQAQLQEQLAKVQQEMRDQILESQRSTINQLAQLLAGEREKGKGTAFNSGDAQSGDAFNPDKRSDSCSNPRDNPTNLVVPDLDDVAEMKKVRVELPMQLEDRCRWLEEKFRAIENADYHFGIDAKDLSLVPDLVFPLKFKTLKFEKYNGTSCPEAHITMFYRRMTGYVNNDQLLIHCFQDNLIGSAAKCPVYQPYVGERYEELLEHSNVRELYPSLFDAHVASPFYLKPMQPPFPKWYDANAQCKYHAGITGHSIENCTAFKKLVERFIKMGIVKFDDPSGPNVAANPLPSHFDKGDSKKVPWNYDCNVTIPGEESPISASEEGQEVGFYTRSGWRYDPSNARAEPIKGKTPMVEQEKTVKLKLSETHRDELMKVLNETYVANDISVNKLNYVVNNISADNFIFFNDDEIPLGGMGSTKALHIISRCKGYTLPGVLIDNGSALNVLPLSTLNRLPMDSSHMRTCQNTVRAFDGTERRVMGRIQIPLLIGPNTYEVGFLVMDIKPSYNCLLGRLWIHTAGAVPSSLHQKLKLVTEGQLRTWKMPTRKGRGTYAEGQMTRFGLIFKPNTEQRKKEMEKKQEKRRARLSKKEVKWEPMTFPHISKTFISGGTIYPKKNMPREETAEKMLGNLNINVISEEGFGGENLSDICPYIPRSVLNNWTAEEIHVVFRANTESPDINDMSDIATDSKSPFEQDMCTKDSQDFKDDRDRNLSPELLRMVEQDEKQILPYKKSVEISYQDMPGLSTDVMVHRLPIKEECKLVQQKLRRMRPNVLLKIKEEVKKQFNAAFLRVVKYSEWVANIVPVPKKDGKVRMCVDYRDLNKASLKKNFPLPHIDTLVDNMAGYSLFSFMDGFLGYNQIKMYPEDMEKTTFVAMWGTFCYKVYVDDKIAKSRTEKEHIQVLRKLFLRLRKFQLMLNPVKCTFRARFGKLLGFIVNKKGIEIDLDKVKAIQKLLPPRTQKKVRGFLGRLNYIARFISQLTEKCDPIFHLLKNTTQAFGMRSAKRLSIRSNITCPMP</sequence>
<dbReference type="InterPro" id="IPR043502">
    <property type="entry name" value="DNA/RNA_pol_sf"/>
</dbReference>